<dbReference type="InterPro" id="IPR045853">
    <property type="entry name" value="Pep_chain_release_fac_I_sf"/>
</dbReference>
<organism evidence="9 10">
    <name type="scientific">Levilactobacillus bambusae</name>
    <dbReference type="NCBI Taxonomy" id="2024736"/>
    <lineage>
        <taxon>Bacteria</taxon>
        <taxon>Bacillati</taxon>
        <taxon>Bacillota</taxon>
        <taxon>Bacilli</taxon>
        <taxon>Lactobacillales</taxon>
        <taxon>Lactobacillaceae</taxon>
        <taxon>Levilactobacillus</taxon>
    </lineage>
</organism>
<keyword evidence="7" id="KW-0175">Coiled coil</keyword>
<dbReference type="GO" id="GO:0005737">
    <property type="term" value="C:cytoplasm"/>
    <property type="evidence" value="ECO:0007669"/>
    <property type="project" value="UniProtKB-SubCell"/>
</dbReference>
<comment type="subcellular location">
    <subcellularLocation>
        <location evidence="6">Cytoplasm</location>
    </subcellularLocation>
</comment>
<feature type="coiled-coil region" evidence="7">
    <location>
        <begin position="62"/>
        <end position="115"/>
    </location>
</feature>
<dbReference type="HAMAP" id="MF_00094">
    <property type="entry name" value="Rel_fac_2"/>
    <property type="match status" value="1"/>
</dbReference>
<sequence>MELSDANRQIEALRRAVDGFRGSLDFEGLSENIAVNEAKMGEPGFWDDADAAQKLINETNGMKKKAEQFHELDEKLENLEVESQLLAEEPDADMQAEFEGDLEQAQQALDAYQLDMLLSGPYDHNNAILEIHPGAGGTEAEDWGEMLLRMYTRWANQHDFKVETLDYQAGEVAGLSSVTILISGYNAYGYLQSEKGVHRLVRISPFDSAGRRHTSFASVDVLPELDETVDLEINPADLRVDVYRASGAGGQHVNKTSSAVRITHIPTGIVVQSQAQRSQLQNRQTAMGMLRAKLYELEEEKKAKEKAALEGDQMEIGWGSQIRSYVFHPYSMVKDHRTNHETANTDAVMDGDLDPFINAYLQWQLQQRNPQ</sequence>
<evidence type="ECO:0000313" key="10">
    <source>
        <dbReference type="Proteomes" id="UP000245080"/>
    </source>
</evidence>
<dbReference type="PANTHER" id="PTHR43116">
    <property type="entry name" value="PEPTIDE CHAIN RELEASE FACTOR 2"/>
    <property type="match status" value="1"/>
</dbReference>
<dbReference type="EMBL" id="QCXQ01000006">
    <property type="protein sequence ID" value="PWF99418.1"/>
    <property type="molecule type" value="Genomic_DNA"/>
</dbReference>
<proteinExistence type="inferred from homology"/>
<dbReference type="RefSeq" id="WP_109250876.1">
    <property type="nucleotide sequence ID" value="NZ_QCXQ01000006.1"/>
</dbReference>
<dbReference type="PROSITE" id="PS00745">
    <property type="entry name" value="RF_PROK_I"/>
    <property type="match status" value="1"/>
</dbReference>
<dbReference type="Pfam" id="PF00472">
    <property type="entry name" value="RF-1"/>
    <property type="match status" value="1"/>
</dbReference>
<comment type="PTM">
    <text evidence="6">Methylated by PrmC. Methylation increases the termination efficiency of RF2.</text>
</comment>
<keyword evidence="6" id="KW-0963">Cytoplasm</keyword>
<evidence type="ECO:0000256" key="6">
    <source>
        <dbReference type="HAMAP-Rule" id="MF_00094"/>
    </source>
</evidence>
<evidence type="ECO:0000259" key="8">
    <source>
        <dbReference type="PROSITE" id="PS00745"/>
    </source>
</evidence>
<evidence type="ECO:0000256" key="5">
    <source>
        <dbReference type="ARBA" id="ARBA00022917"/>
    </source>
</evidence>
<evidence type="ECO:0000256" key="4">
    <source>
        <dbReference type="ARBA" id="ARBA00022481"/>
    </source>
</evidence>
<evidence type="ECO:0000256" key="1">
    <source>
        <dbReference type="ARBA" id="ARBA00002613"/>
    </source>
</evidence>
<keyword evidence="10" id="KW-1185">Reference proteome</keyword>
<dbReference type="Gene3D" id="1.20.58.410">
    <property type="entry name" value="Release factor"/>
    <property type="match status" value="1"/>
</dbReference>
<dbReference type="FunFam" id="3.30.160.20:FF:000010">
    <property type="entry name" value="Peptide chain release factor 2"/>
    <property type="match status" value="1"/>
</dbReference>
<accession>A0A2V1MWI8</accession>
<name>A0A2V1MWI8_9LACO</name>
<dbReference type="OrthoDB" id="9806673at2"/>
<dbReference type="InterPro" id="IPR004374">
    <property type="entry name" value="PrfB"/>
</dbReference>
<keyword evidence="4 6" id="KW-0488">Methylation</keyword>
<keyword evidence="5 6" id="KW-0648">Protein biosynthesis</keyword>
<evidence type="ECO:0000256" key="7">
    <source>
        <dbReference type="SAM" id="Coils"/>
    </source>
</evidence>
<dbReference type="SMART" id="SM00937">
    <property type="entry name" value="PCRF"/>
    <property type="match status" value="1"/>
</dbReference>
<dbReference type="GO" id="GO:0016149">
    <property type="term" value="F:translation release factor activity, codon specific"/>
    <property type="evidence" value="ECO:0007669"/>
    <property type="project" value="UniProtKB-UniRule"/>
</dbReference>
<comment type="caution">
    <text evidence="9">The sequence shown here is derived from an EMBL/GenBank/DDBJ whole genome shotgun (WGS) entry which is preliminary data.</text>
</comment>
<evidence type="ECO:0000313" key="9">
    <source>
        <dbReference type="EMBL" id="PWF99418.1"/>
    </source>
</evidence>
<protein>
    <recommendedName>
        <fullName evidence="3 6">Peptide chain release factor 2</fullName>
        <shortName evidence="6">RF-2</shortName>
    </recommendedName>
</protein>
<dbReference type="Proteomes" id="UP000245080">
    <property type="component" value="Unassembled WGS sequence"/>
</dbReference>
<dbReference type="Gene3D" id="3.30.70.1660">
    <property type="match status" value="1"/>
</dbReference>
<dbReference type="Pfam" id="PF03462">
    <property type="entry name" value="PCRF"/>
    <property type="match status" value="1"/>
</dbReference>
<dbReference type="SUPFAM" id="SSF75620">
    <property type="entry name" value="Release factor"/>
    <property type="match status" value="1"/>
</dbReference>
<feature type="domain" description="Prokaryotic-type class I peptide chain release factors" evidence="8">
    <location>
        <begin position="244"/>
        <end position="260"/>
    </location>
</feature>
<dbReference type="InterPro" id="IPR000352">
    <property type="entry name" value="Pep_chain_release_fac_I"/>
</dbReference>
<dbReference type="PANTHER" id="PTHR43116:SF3">
    <property type="entry name" value="CLASS I PEPTIDE CHAIN RELEASE FACTOR"/>
    <property type="match status" value="1"/>
</dbReference>
<reference evidence="9 10" key="1">
    <citation type="journal article" date="2018" name="Int. J. Syst. Evol. Microbiol.">
        <title>Lactobacillus bambusae sp. nov., isolated from a traditional fermented Ma-bamboo shoots of Taiwan.</title>
        <authorList>
            <person name="Wang L.-T."/>
        </authorList>
    </citation>
    <scope>NUCLEOTIDE SEQUENCE [LARGE SCALE GENOMIC DNA]</scope>
    <source>
        <strain evidence="9 10">BS-W1</strain>
    </source>
</reference>
<evidence type="ECO:0000256" key="3">
    <source>
        <dbReference type="ARBA" id="ARBA00019192"/>
    </source>
</evidence>
<comment type="similarity">
    <text evidence="2 6">Belongs to the prokaryotic/mitochondrial release factor family.</text>
</comment>
<dbReference type="NCBIfam" id="TIGR00020">
    <property type="entry name" value="prfB"/>
    <property type="match status" value="1"/>
</dbReference>
<gene>
    <name evidence="6" type="primary">prfB</name>
    <name evidence="9" type="ORF">DCM90_08170</name>
</gene>
<dbReference type="InterPro" id="IPR005139">
    <property type="entry name" value="PCRF"/>
</dbReference>
<evidence type="ECO:0000256" key="2">
    <source>
        <dbReference type="ARBA" id="ARBA00010835"/>
    </source>
</evidence>
<feature type="modified residue" description="N5-methylglutamine" evidence="6">
    <location>
        <position position="251"/>
    </location>
</feature>
<dbReference type="Gene3D" id="3.30.160.20">
    <property type="match status" value="1"/>
</dbReference>
<dbReference type="AlphaFoldDB" id="A0A2V1MWI8"/>
<comment type="function">
    <text evidence="1 6">Peptide chain release factor 2 directs the termination of translation in response to the peptide chain termination codons UGA and UAA.</text>
</comment>